<comment type="caution">
    <text evidence="2">The sequence shown here is derived from an EMBL/GenBank/DDBJ whole genome shotgun (WGS) entry which is preliminary data.</text>
</comment>
<keyword evidence="1" id="KW-0472">Membrane</keyword>
<evidence type="ECO:0000256" key="1">
    <source>
        <dbReference type="SAM" id="Phobius"/>
    </source>
</evidence>
<proteinExistence type="predicted"/>
<name>A0ABV8S711_9BACL</name>
<dbReference type="Proteomes" id="UP001595755">
    <property type="component" value="Unassembled WGS sequence"/>
</dbReference>
<evidence type="ECO:0000313" key="3">
    <source>
        <dbReference type="Proteomes" id="UP001595755"/>
    </source>
</evidence>
<gene>
    <name evidence="2" type="ORF">ACFO1S_04730</name>
</gene>
<feature type="transmembrane region" description="Helical" evidence="1">
    <location>
        <begin position="12"/>
        <end position="31"/>
    </location>
</feature>
<accession>A0ABV8S711</accession>
<dbReference type="EMBL" id="JBHSED010000005">
    <property type="protein sequence ID" value="MFC4302747.1"/>
    <property type="molecule type" value="Genomic_DNA"/>
</dbReference>
<keyword evidence="3" id="KW-1185">Reference proteome</keyword>
<keyword evidence="1" id="KW-0812">Transmembrane</keyword>
<reference evidence="3" key="1">
    <citation type="journal article" date="2019" name="Int. J. Syst. Evol. Microbiol.">
        <title>The Global Catalogue of Microorganisms (GCM) 10K type strain sequencing project: providing services to taxonomists for standard genome sequencing and annotation.</title>
        <authorList>
            <consortium name="The Broad Institute Genomics Platform"/>
            <consortium name="The Broad Institute Genome Sequencing Center for Infectious Disease"/>
            <person name="Wu L."/>
            <person name="Ma J."/>
        </authorList>
    </citation>
    <scope>NUCLEOTIDE SEQUENCE [LARGE SCALE GENOMIC DNA]</scope>
    <source>
        <strain evidence="3">CGMCC 4.1641</strain>
    </source>
</reference>
<protein>
    <submittedName>
        <fullName evidence="2">Uncharacterized protein</fullName>
    </submittedName>
</protein>
<sequence length="306" mass="34391">MEKRLNRSDLMFSLAFLLMLVIAIGAFFYGVKVGTDRTEAKYAEEPSKAAAADSQPNAYQQQDLVSFYHTVFLSYREFQNEWLAAQNKWLSDPTSDRSAAMKELAKTAKRKYDAIKGVYVAPISPQLQNSQTDYLKSLKLFEEGLGELATTANEGSPQSTLDKINANSFYKQGLAHALTAQQEYFASMLKWAETVDMDIQGDFVSPDVLSISKWKSLPLIVKIKLSSDFMSQQASLNEYLPHDLTAKIDQFINSGQADKRKIKSFNAIAELLTSTEAVNEGYFVDVKTRFYDNQLLPQLPFFSAGK</sequence>
<dbReference type="RefSeq" id="WP_204603381.1">
    <property type="nucleotide sequence ID" value="NZ_JBHSED010000005.1"/>
</dbReference>
<evidence type="ECO:0000313" key="2">
    <source>
        <dbReference type="EMBL" id="MFC4302747.1"/>
    </source>
</evidence>
<organism evidence="2 3">
    <name type="scientific">Cohnella boryungensis</name>
    <dbReference type="NCBI Taxonomy" id="768479"/>
    <lineage>
        <taxon>Bacteria</taxon>
        <taxon>Bacillati</taxon>
        <taxon>Bacillota</taxon>
        <taxon>Bacilli</taxon>
        <taxon>Bacillales</taxon>
        <taxon>Paenibacillaceae</taxon>
        <taxon>Cohnella</taxon>
    </lineage>
</organism>
<keyword evidence="1" id="KW-1133">Transmembrane helix</keyword>